<feature type="region of interest" description="Disordered" evidence="1">
    <location>
        <begin position="1"/>
        <end position="22"/>
    </location>
</feature>
<gene>
    <name evidence="2" type="ORF">E2C01_090768</name>
</gene>
<evidence type="ECO:0000313" key="2">
    <source>
        <dbReference type="EMBL" id="MPC95551.1"/>
    </source>
</evidence>
<organism evidence="2 3">
    <name type="scientific">Portunus trituberculatus</name>
    <name type="common">Swimming crab</name>
    <name type="synonym">Neptunus trituberculatus</name>
    <dbReference type="NCBI Taxonomy" id="210409"/>
    <lineage>
        <taxon>Eukaryota</taxon>
        <taxon>Metazoa</taxon>
        <taxon>Ecdysozoa</taxon>
        <taxon>Arthropoda</taxon>
        <taxon>Crustacea</taxon>
        <taxon>Multicrustacea</taxon>
        <taxon>Malacostraca</taxon>
        <taxon>Eumalacostraca</taxon>
        <taxon>Eucarida</taxon>
        <taxon>Decapoda</taxon>
        <taxon>Pleocyemata</taxon>
        <taxon>Brachyura</taxon>
        <taxon>Eubrachyura</taxon>
        <taxon>Portunoidea</taxon>
        <taxon>Portunidae</taxon>
        <taxon>Portuninae</taxon>
        <taxon>Portunus</taxon>
    </lineage>
</organism>
<dbReference type="AlphaFoldDB" id="A0A5B7JC64"/>
<dbReference type="EMBL" id="VSRR010102677">
    <property type="protein sequence ID" value="MPC95551.1"/>
    <property type="molecule type" value="Genomic_DNA"/>
</dbReference>
<dbReference type="Proteomes" id="UP000324222">
    <property type="component" value="Unassembled WGS sequence"/>
</dbReference>
<sequence length="60" mass="6491">MAEAGERSSSGSVERPRLGDSGIRVISMPRKARATGECYGWYSPAYARRPRGASLTCNLT</sequence>
<evidence type="ECO:0000313" key="3">
    <source>
        <dbReference type="Proteomes" id="UP000324222"/>
    </source>
</evidence>
<keyword evidence="3" id="KW-1185">Reference proteome</keyword>
<reference evidence="2 3" key="1">
    <citation type="submission" date="2019-05" db="EMBL/GenBank/DDBJ databases">
        <title>Another draft genome of Portunus trituberculatus and its Hox gene families provides insights of decapod evolution.</title>
        <authorList>
            <person name="Jeong J.-H."/>
            <person name="Song I."/>
            <person name="Kim S."/>
            <person name="Choi T."/>
            <person name="Kim D."/>
            <person name="Ryu S."/>
            <person name="Kim W."/>
        </authorList>
    </citation>
    <scope>NUCLEOTIDE SEQUENCE [LARGE SCALE GENOMIC DNA]</scope>
    <source>
        <tissue evidence="2">Muscle</tissue>
    </source>
</reference>
<proteinExistence type="predicted"/>
<evidence type="ECO:0000256" key="1">
    <source>
        <dbReference type="SAM" id="MobiDB-lite"/>
    </source>
</evidence>
<accession>A0A5B7JC64</accession>
<name>A0A5B7JC64_PORTR</name>
<protein>
    <submittedName>
        <fullName evidence="2">Uncharacterized protein</fullName>
    </submittedName>
</protein>
<comment type="caution">
    <text evidence="2">The sequence shown here is derived from an EMBL/GenBank/DDBJ whole genome shotgun (WGS) entry which is preliminary data.</text>
</comment>